<sequence length="271" mass="27857">MAEPLRVAVAGLGSIGMRVATALDQGVDGLQLVAVAVRDVRSAGARLSGLRSSPVVLPLAELPDAAEIVVECLPPSAFSTLGDVVVNLSGKTFVVASVGQLLMREGFLDQARIAGLRIMAPSGAVAGLDGLRAAREIGLEAVSLKTRKPPSSFGEGVMVGEKTVATSGIDKATRLFSGSARQSIAAFPKNINVAATVALAGLGADRTSVEIWADPGVFMNTHELTIRSKGGTLKVVSENLPDEENPKSSAITAYSIIAALRRMNSALSVGT</sequence>
<keyword evidence="3 6" id="KW-0521">NADP</keyword>
<feature type="active site" evidence="6">
    <location>
        <position position="222"/>
    </location>
</feature>
<comment type="function">
    <text evidence="6">Specifically catalyzes the NAD or NADP-dependent dehydrogenation of L-aspartate to iminoaspartate.</text>
</comment>
<dbReference type="EC" id="1.4.1.21" evidence="6"/>
<dbReference type="GO" id="GO:0033735">
    <property type="term" value="F:aspartate dehydrogenase [NAD(P)+] activity"/>
    <property type="evidence" value="ECO:0007669"/>
    <property type="project" value="UniProtKB-EC"/>
</dbReference>
<evidence type="ECO:0000313" key="9">
    <source>
        <dbReference type="EMBL" id="MBB4124569.1"/>
    </source>
</evidence>
<feature type="binding site" evidence="6">
    <location>
        <position position="192"/>
    </location>
    <ligand>
        <name>NAD(+)</name>
        <dbReference type="ChEBI" id="CHEBI:57540"/>
    </ligand>
</feature>
<evidence type="ECO:0000256" key="4">
    <source>
        <dbReference type="ARBA" id="ARBA00023002"/>
    </source>
</evidence>
<evidence type="ECO:0000256" key="6">
    <source>
        <dbReference type="HAMAP-Rule" id="MF_01265"/>
    </source>
</evidence>
<gene>
    <name evidence="6" type="primary">nadX</name>
    <name evidence="9" type="ORF">GGR30_004529</name>
</gene>
<dbReference type="Pfam" id="PF01958">
    <property type="entry name" value="Asp_DH_C"/>
    <property type="match status" value="1"/>
</dbReference>
<organism evidence="9 10">
    <name type="scientific">Martelella radicis</name>
    <dbReference type="NCBI Taxonomy" id="1397476"/>
    <lineage>
        <taxon>Bacteria</taxon>
        <taxon>Pseudomonadati</taxon>
        <taxon>Pseudomonadota</taxon>
        <taxon>Alphaproteobacteria</taxon>
        <taxon>Hyphomicrobiales</taxon>
        <taxon>Aurantimonadaceae</taxon>
        <taxon>Martelella</taxon>
    </lineage>
</organism>
<keyword evidence="2 6" id="KW-0662">Pyridine nucleotide biosynthesis</keyword>
<proteinExistence type="inferred from homology"/>
<dbReference type="RefSeq" id="WP_183491369.1">
    <property type="nucleotide sequence ID" value="NZ_JACIDZ010000026.1"/>
</dbReference>
<dbReference type="Gene3D" id="3.30.360.10">
    <property type="entry name" value="Dihydrodipicolinate Reductase, domain 2"/>
    <property type="match status" value="1"/>
</dbReference>
<evidence type="ECO:0000259" key="8">
    <source>
        <dbReference type="Pfam" id="PF03447"/>
    </source>
</evidence>
<dbReference type="GO" id="GO:0050661">
    <property type="term" value="F:NADP binding"/>
    <property type="evidence" value="ECO:0007669"/>
    <property type="project" value="UniProtKB-UniRule"/>
</dbReference>
<evidence type="ECO:0000259" key="7">
    <source>
        <dbReference type="Pfam" id="PF01958"/>
    </source>
</evidence>
<dbReference type="GO" id="GO:0009435">
    <property type="term" value="P:NAD+ biosynthetic process"/>
    <property type="evidence" value="ECO:0007669"/>
    <property type="project" value="UniProtKB-UniRule"/>
</dbReference>
<dbReference type="InterPro" id="IPR036291">
    <property type="entry name" value="NAD(P)-bd_dom_sf"/>
</dbReference>
<evidence type="ECO:0000256" key="3">
    <source>
        <dbReference type="ARBA" id="ARBA00022857"/>
    </source>
</evidence>
<dbReference type="EMBL" id="JACIDZ010000026">
    <property type="protein sequence ID" value="MBB4124569.1"/>
    <property type="molecule type" value="Genomic_DNA"/>
</dbReference>
<dbReference type="InterPro" id="IPR020626">
    <property type="entry name" value="Asp_DH_prok"/>
</dbReference>
<accession>A0A7W6PDA2</accession>
<evidence type="ECO:0000313" key="10">
    <source>
        <dbReference type="Proteomes" id="UP000530571"/>
    </source>
</evidence>
<dbReference type="Proteomes" id="UP000530571">
    <property type="component" value="Unassembled WGS sequence"/>
</dbReference>
<dbReference type="HAMAP" id="MF_01265">
    <property type="entry name" value="NadX"/>
    <property type="match status" value="1"/>
</dbReference>
<comment type="catalytic activity">
    <reaction evidence="6">
        <text>L-aspartate + NADP(+) + H2O = oxaloacetate + NH4(+) + NADPH + H(+)</text>
        <dbReference type="Rhea" id="RHEA:11784"/>
        <dbReference type="ChEBI" id="CHEBI:15377"/>
        <dbReference type="ChEBI" id="CHEBI:15378"/>
        <dbReference type="ChEBI" id="CHEBI:16452"/>
        <dbReference type="ChEBI" id="CHEBI:28938"/>
        <dbReference type="ChEBI" id="CHEBI:29991"/>
        <dbReference type="ChEBI" id="CHEBI:57783"/>
        <dbReference type="ChEBI" id="CHEBI:58349"/>
        <dbReference type="EC" id="1.4.1.21"/>
    </reaction>
</comment>
<evidence type="ECO:0000256" key="5">
    <source>
        <dbReference type="ARBA" id="ARBA00023027"/>
    </source>
</evidence>
<protein>
    <recommendedName>
        <fullName evidence="6">L-aspartate dehydrogenase</fullName>
        <ecNumber evidence="6">1.4.1.21</ecNumber>
    </recommendedName>
</protein>
<dbReference type="NCBIfam" id="NF009825">
    <property type="entry name" value="PRK13302.1"/>
    <property type="match status" value="1"/>
</dbReference>
<dbReference type="PANTHER" id="PTHR31873:SF6">
    <property type="entry name" value="ASPARTATE DEHYDROGENASE DOMAIN-CONTAINING PROTEIN"/>
    <property type="match status" value="1"/>
</dbReference>
<dbReference type="SUPFAM" id="SSF51735">
    <property type="entry name" value="NAD(P)-binding Rossmann-fold domains"/>
    <property type="match status" value="1"/>
</dbReference>
<keyword evidence="5 6" id="KW-0520">NAD</keyword>
<comment type="caution">
    <text evidence="9">The sequence shown here is derived from an EMBL/GenBank/DDBJ whole genome shotgun (WGS) entry which is preliminary data.</text>
</comment>
<dbReference type="PIRSF" id="PIRSF005227">
    <property type="entry name" value="Asp_dh_NAD_syn"/>
    <property type="match status" value="1"/>
</dbReference>
<comment type="pathway">
    <text evidence="6">Cofactor biosynthesis; NAD(+) biosynthesis; iminoaspartate from L-aspartate (dehydrogenase route): step 1/1.</text>
</comment>
<keyword evidence="10" id="KW-1185">Reference proteome</keyword>
<dbReference type="PANTHER" id="PTHR31873">
    <property type="entry name" value="L-ASPARTATE DEHYDROGENASE-RELATED"/>
    <property type="match status" value="1"/>
</dbReference>
<dbReference type="UniPathway" id="UPA00253">
    <property type="reaction ID" value="UER00456"/>
</dbReference>
<comment type="catalytic activity">
    <reaction evidence="6">
        <text>L-aspartate + NAD(+) + H2O = oxaloacetate + NH4(+) + NADH + H(+)</text>
        <dbReference type="Rhea" id="RHEA:11788"/>
        <dbReference type="ChEBI" id="CHEBI:15377"/>
        <dbReference type="ChEBI" id="CHEBI:15378"/>
        <dbReference type="ChEBI" id="CHEBI:16452"/>
        <dbReference type="ChEBI" id="CHEBI:28938"/>
        <dbReference type="ChEBI" id="CHEBI:29991"/>
        <dbReference type="ChEBI" id="CHEBI:57540"/>
        <dbReference type="ChEBI" id="CHEBI:57945"/>
        <dbReference type="EC" id="1.4.1.21"/>
    </reaction>
</comment>
<evidence type="ECO:0000256" key="1">
    <source>
        <dbReference type="ARBA" id="ARBA00008331"/>
    </source>
</evidence>
<keyword evidence="4 6" id="KW-0560">Oxidoreductase</keyword>
<name>A0A7W6PDA2_9HYPH</name>
<feature type="domain" description="Aspartate/homoserine dehydrogenase NAD-binding" evidence="8">
    <location>
        <begin position="11"/>
        <end position="118"/>
    </location>
</feature>
<dbReference type="Gene3D" id="3.40.50.720">
    <property type="entry name" value="NAD(P)-binding Rossmann-like Domain"/>
    <property type="match status" value="1"/>
</dbReference>
<dbReference type="InterPro" id="IPR011182">
    <property type="entry name" value="L-Asp_DH"/>
</dbReference>
<dbReference type="SUPFAM" id="SSF55347">
    <property type="entry name" value="Glyceraldehyde-3-phosphate dehydrogenase-like, C-terminal domain"/>
    <property type="match status" value="1"/>
</dbReference>
<feature type="binding site" evidence="6">
    <location>
        <position position="124"/>
    </location>
    <ligand>
        <name>NAD(+)</name>
        <dbReference type="ChEBI" id="CHEBI:57540"/>
    </ligand>
</feature>
<dbReference type="Pfam" id="PF03447">
    <property type="entry name" value="NAD_binding_3"/>
    <property type="match status" value="1"/>
</dbReference>
<feature type="domain" description="Aspartate dehydrogenase" evidence="7">
    <location>
        <begin position="170"/>
        <end position="257"/>
    </location>
</feature>
<comment type="similarity">
    <text evidence="1 6">Belongs to the L-aspartate dehydrogenase family.</text>
</comment>
<comment type="miscellaneous">
    <text evidence="6">The iminoaspartate product is unstable in aqueous solution and can decompose to oxaloacetate and ammonia.</text>
</comment>
<evidence type="ECO:0000256" key="2">
    <source>
        <dbReference type="ARBA" id="ARBA00022642"/>
    </source>
</evidence>
<dbReference type="AlphaFoldDB" id="A0A7W6PDA2"/>
<dbReference type="InterPro" id="IPR005106">
    <property type="entry name" value="Asp/hSer_DH_NAD-bd"/>
</dbReference>
<dbReference type="GO" id="GO:0051287">
    <property type="term" value="F:NAD binding"/>
    <property type="evidence" value="ECO:0007669"/>
    <property type="project" value="UniProtKB-UniRule"/>
</dbReference>
<dbReference type="GO" id="GO:0016639">
    <property type="term" value="F:oxidoreductase activity, acting on the CH-NH2 group of donors, NAD or NADP as acceptor"/>
    <property type="evidence" value="ECO:0007669"/>
    <property type="project" value="UniProtKB-UniRule"/>
</dbReference>
<dbReference type="InterPro" id="IPR002811">
    <property type="entry name" value="Asp_DH"/>
</dbReference>
<reference evidence="9 10" key="1">
    <citation type="submission" date="2020-08" db="EMBL/GenBank/DDBJ databases">
        <title>Genomic Encyclopedia of Type Strains, Phase IV (KMG-IV): sequencing the most valuable type-strain genomes for metagenomic binning, comparative biology and taxonomic classification.</title>
        <authorList>
            <person name="Goeker M."/>
        </authorList>
    </citation>
    <scope>NUCLEOTIDE SEQUENCE [LARGE SCALE GENOMIC DNA]</scope>
    <source>
        <strain evidence="9 10">DSM 28101</strain>
    </source>
</reference>